<evidence type="ECO:0000256" key="6">
    <source>
        <dbReference type="ARBA" id="ARBA00023136"/>
    </source>
</evidence>
<feature type="domain" description="PLAT" evidence="10">
    <location>
        <begin position="1657"/>
        <end position="1776"/>
    </location>
</feature>
<feature type="domain" description="PKD" evidence="9">
    <location>
        <begin position="109"/>
        <end position="173"/>
    </location>
</feature>
<dbReference type="Pfam" id="PF02010">
    <property type="entry name" value="REJ"/>
    <property type="match status" value="1"/>
</dbReference>
<feature type="transmembrane region" description="Helical" evidence="8">
    <location>
        <begin position="2309"/>
        <end position="2331"/>
    </location>
</feature>
<dbReference type="InterPro" id="IPR013783">
    <property type="entry name" value="Ig-like_fold"/>
</dbReference>
<evidence type="ECO:0000259" key="9">
    <source>
        <dbReference type="PROSITE" id="PS50093"/>
    </source>
</evidence>
<dbReference type="SUPFAM" id="SSF49723">
    <property type="entry name" value="Lipase/lipooxygenase domain (PLAT/LH2 domain)"/>
    <property type="match status" value="1"/>
</dbReference>
<dbReference type="InterPro" id="IPR035986">
    <property type="entry name" value="PKD_dom_sf"/>
</dbReference>
<dbReference type="GO" id="GO:0005262">
    <property type="term" value="F:calcium channel activity"/>
    <property type="evidence" value="ECO:0007669"/>
    <property type="project" value="TreeGrafter"/>
</dbReference>
<accession>A0A8W8NPB8</accession>
<dbReference type="Pfam" id="PF08016">
    <property type="entry name" value="PKD_channel"/>
    <property type="match status" value="1"/>
</dbReference>
<dbReference type="PROSITE" id="PS50093">
    <property type="entry name" value="PKD"/>
    <property type="match status" value="1"/>
</dbReference>
<feature type="transmembrane region" description="Helical" evidence="8">
    <location>
        <begin position="1613"/>
        <end position="1633"/>
    </location>
</feature>
<dbReference type="SUPFAM" id="SSF49299">
    <property type="entry name" value="PKD domain"/>
    <property type="match status" value="1"/>
</dbReference>
<dbReference type="InterPro" id="IPR051223">
    <property type="entry name" value="Polycystin"/>
</dbReference>
<evidence type="ECO:0000256" key="3">
    <source>
        <dbReference type="ARBA" id="ARBA00022692"/>
    </source>
</evidence>
<sequence>MISISTETQYIVEPNVNIKIVVTIKLYRNVSSVELFFGDETASKIYENELYIDNSTDTTAVFDKLYSSQGNYTLKASVMYAGVEYQKVTDIYVWEQLYVILTVPNKVFSTEETVSFSFRNVPREDFNYAIDFGNGESITYNKSTYEDDFNSNTHFSQMYYLPGTYQVTLTAWNVLYSQSYSLDIYLQVRIPYKALSLRPYNETIPIPDGRIEFLLRYSSSKPNPTDVVCKYHYGDIEETEYVDFTNNSSFAKEHFYSTAGTKIVLFQCSNAVSSESVRSIITVRSYSLKEFDFSYNRPTPMSMALKRVTPSDEYRHYYRSVVVPVNVTFTITLLDFRWFPPGIEVWWDFDDETGLDNFILKDQTRTHVFSSRRGTYHMTVKMNDSNSGLQYKRDVHITLGVIAFSCYPSAFDLRSENVTLIAKGIQGDSNYTFDVDSMDLILPYLNFDNVKNNLNKDWRTFKNTTKYSKYGFYMPSVLGSNGERVYVDQPIIADLSLSDGLELVVVPHNVPLPPGSVTFRIELRENQRDRPFVTCNMTSGDAVDRVSVFYNKQNVTRLNPVVFKYTYTSLGNHTATLVCTNYISSKKWMKTVSVINKCFNYNGVYDRQYSIPTDPMYVYTSENTYIANKMHIMCDDDLEFNWTFFRANIVGKTNESVNYENPMKPLKGVLFAKQGTFVEGLYYLLLNITLKSTWITEYTYIQFLERKPFAYIQHGHYRISNKQGKISFNANEKSHASYGDYGENLNLTFTWSCERISAISLSGEEILIDYQIIDECSLLTVGHGIAEFSGIPTDIAHYAITVTVNEGLSQDTFTQILTMQDHDETTMISINCSLNCKDKAAVSSKLSLVAWCESCSFDDDLQYDWRLWQDENGLGRFTPLQHLFQQGTNQQGFVIPKNVLSQGASYIVTLSAKSADKTEGKVFRKIQTNTAPSGGICTFAHKIDSVPLLSVNCSGWTDDDDNGKAMTYRYETVTKRQLNKGIIDVISIHYDGSESSILDVPIQAGDQDFEYLIRPPNPPLNEINVGKIQLNFADFTVKYIYYNRSGNDLQTINLIGAMASTFERVSYTDESTTEEDVMRGIDHLHIDNSLNEPIFIAYREKALELLQCLQSTLHPGCSQFNDRFSLTDIQQIYSTLEAITRYQPYISLEAVNRTTDILVTVNDCLLYATRRNPPPVKNTETISDVVTALFYVLDNILDKMLPSQLQNFDEPLSEEGIKEDILRRIRQIVQESSLLRQNSGNVTVDYGVINRQSHLIFQLRARERIFQAEQRKTAESCFPKIKRLLSVATYVLQNTLVVGERYSFQNGLGILEIIINKLAFKDVIREPEKYCKGVFKSNGSEYHDSDIYIGITSFLKNPYIYGGNSSAVTSVVPIIKVPVNISVDARIPNKAFLEYKKYIPLINPAYPEQMIFFTFDVTNDGDSVIIYFKPDDYDRTRHRDLPLYSFYFRADTFPTLTKFDLKKTLEVGDWTEYGFKIFIQSGVCEKGICYLGIKPLKAPEDDPFEDFEDRRKREAVSFNTTISPVINTTNDLKSAEFIPAESNFSAIFITTGCRTWNDENNTWKMEGCEVLPLSDLNDTVCRCVGDTFSSSFYVPPNVINFLMIWNKFDFDNASVYGMLIAVFVIYILLAIILHRQDEKNKQHQVAFLCDHKEEHWYFYLINVYTGFRRGAGTKSNVFFNLTGDYGDSGDRFLNDGKTEGFPTSSVRMFFFGTRKRLGELRYLKIWHDNSGPSGFQGWFLNKVTIKDLQTNKRYTFQCNKWLALDDKDCTIERYLLELPNEHSSLPTLLKDQSQRQMSEHHLWMSLFFRSDGLQFSSVQKLSCLLALVCLVMVSNAMFFKSSKEEQHIQQFKLGILRFSASTFYVSFMGVLISTSPIIFATMIFQHAGKMRTITKSNNEKKDRLETDSLNLYSEIFREHKTPLSHLLLFLAWFVIVIAVVSSSFFLILYSMEWGKEKSEEWLSSFFFSFLESVLVVDPVKVLLITILSLTILKHLKEEDNLKVDLEKLGVLASYSGTWETEQNIEKRELPRCSKISKNRIRKLRKKYEDETNARSALRELLSFTIYIIAIYIISVTERDKYSFGVKQNIENYLLYGRNGFNSINNTRAFYDWMNKTFIPAFYPVENYAGGSLRALERQWFKDMSGIRVGPARMRQVRMKESTCSYHKLTWPYTCVDSYIKAEEDRNAYCLGWQEYNKVSCGGVFGWSAWIKMPWNIVDCLSIILAYSAIAAFILRMEDTNTAINMFYEDKSTGANRFINYGHIVVWDTVFNVLLAVLVFLSTLKILKIVGYNKRFTEITAVISRAGKELLTFGTLLITLFFAFVSFAYLLFGSKLVGYKSMFKTCVSLVNTFIGRNKLRTLVEASPTTAEFFYMAYVVIVIMFMLTIFMSILNSSIKEVRLETAKHAVMFGMIKVLKKTFREFLQLFYIPKRKNQNKINVSEEVADDVDLKATLQSIRQTLKRYERVCVDDTDNPSSQIV</sequence>
<dbReference type="InterPro" id="IPR013122">
    <property type="entry name" value="PKD1_2_channel"/>
</dbReference>
<keyword evidence="12" id="KW-1185">Reference proteome</keyword>
<dbReference type="InterPro" id="IPR036392">
    <property type="entry name" value="PLAT/LH2_dom_sf"/>
</dbReference>
<evidence type="ECO:0000256" key="8">
    <source>
        <dbReference type="SAM" id="Phobius"/>
    </source>
</evidence>
<keyword evidence="5 8" id="KW-1133">Transmembrane helix</keyword>
<comment type="similarity">
    <text evidence="2">Belongs to the polycystin family.</text>
</comment>
<dbReference type="InterPro" id="IPR001024">
    <property type="entry name" value="PLAT/LH2_dom"/>
</dbReference>
<evidence type="ECO:0000256" key="2">
    <source>
        <dbReference type="ARBA" id="ARBA00007200"/>
    </source>
</evidence>
<dbReference type="Proteomes" id="UP000005408">
    <property type="component" value="Unassembled WGS sequence"/>
</dbReference>
<keyword evidence="4" id="KW-0732">Signal</keyword>
<dbReference type="InterPro" id="IPR002859">
    <property type="entry name" value="PKD/REJ-like"/>
</dbReference>
<evidence type="ECO:0000259" key="10">
    <source>
        <dbReference type="PROSITE" id="PS50095"/>
    </source>
</evidence>
<dbReference type="GO" id="GO:0016020">
    <property type="term" value="C:membrane"/>
    <property type="evidence" value="ECO:0007669"/>
    <property type="project" value="UniProtKB-SubCell"/>
</dbReference>
<dbReference type="Gene3D" id="2.60.40.10">
    <property type="entry name" value="Immunoglobulins"/>
    <property type="match status" value="1"/>
</dbReference>
<evidence type="ECO:0000256" key="4">
    <source>
        <dbReference type="ARBA" id="ARBA00022729"/>
    </source>
</evidence>
<keyword evidence="6 8" id="KW-0472">Membrane</keyword>
<feature type="transmembrane region" description="Helical" evidence="8">
    <location>
        <begin position="1821"/>
        <end position="1839"/>
    </location>
</feature>
<dbReference type="PANTHER" id="PTHR10877:SF194">
    <property type="entry name" value="LOCATION OF VULVA DEFECTIVE 1"/>
    <property type="match status" value="1"/>
</dbReference>
<evidence type="ECO:0000256" key="5">
    <source>
        <dbReference type="ARBA" id="ARBA00022989"/>
    </source>
</evidence>
<evidence type="ECO:0000313" key="11">
    <source>
        <dbReference type="EnsemblMetazoa" id="G6154.1:cds"/>
    </source>
</evidence>
<dbReference type="PROSITE" id="PS50095">
    <property type="entry name" value="PLAT"/>
    <property type="match status" value="1"/>
</dbReference>
<evidence type="ECO:0000256" key="7">
    <source>
        <dbReference type="PROSITE-ProRule" id="PRU00152"/>
    </source>
</evidence>
<dbReference type="GO" id="GO:0005929">
    <property type="term" value="C:cilium"/>
    <property type="evidence" value="ECO:0007669"/>
    <property type="project" value="UniProtKB-ARBA"/>
</dbReference>
<comment type="subcellular location">
    <subcellularLocation>
        <location evidence="1">Membrane</location>
        <topology evidence="1">Multi-pass membrane protein</topology>
    </subcellularLocation>
</comment>
<organism evidence="11 12">
    <name type="scientific">Magallana gigas</name>
    <name type="common">Pacific oyster</name>
    <name type="synonym">Crassostrea gigas</name>
    <dbReference type="NCBI Taxonomy" id="29159"/>
    <lineage>
        <taxon>Eukaryota</taxon>
        <taxon>Metazoa</taxon>
        <taxon>Spiralia</taxon>
        <taxon>Lophotrochozoa</taxon>
        <taxon>Mollusca</taxon>
        <taxon>Bivalvia</taxon>
        <taxon>Autobranchia</taxon>
        <taxon>Pteriomorphia</taxon>
        <taxon>Ostreida</taxon>
        <taxon>Ostreoidea</taxon>
        <taxon>Ostreidae</taxon>
        <taxon>Magallana</taxon>
    </lineage>
</organism>
<evidence type="ECO:0000256" key="1">
    <source>
        <dbReference type="ARBA" id="ARBA00004141"/>
    </source>
</evidence>
<dbReference type="EnsemblMetazoa" id="G6154.1">
    <property type="protein sequence ID" value="G6154.1:cds"/>
    <property type="gene ID" value="G6154"/>
</dbReference>
<feature type="transmembrane region" description="Helical" evidence="8">
    <location>
        <begin position="1969"/>
        <end position="1992"/>
    </location>
</feature>
<feature type="transmembrane region" description="Helical" evidence="8">
    <location>
        <begin position="2269"/>
        <end position="2289"/>
    </location>
</feature>
<evidence type="ECO:0008006" key="13">
    <source>
        <dbReference type="Google" id="ProtNLM"/>
    </source>
</evidence>
<feature type="transmembrane region" description="Helical" evidence="8">
    <location>
        <begin position="1926"/>
        <end position="1949"/>
    </location>
</feature>
<name>A0A8W8NPB8_MAGGI</name>
<feature type="transmembrane region" description="Helical" evidence="8">
    <location>
        <begin position="1863"/>
        <end position="1884"/>
    </location>
</feature>
<dbReference type="PANTHER" id="PTHR10877">
    <property type="entry name" value="POLYCYSTIN FAMILY MEMBER"/>
    <property type="match status" value="1"/>
</dbReference>
<dbReference type="InterPro" id="IPR000601">
    <property type="entry name" value="PKD_dom"/>
</dbReference>
<evidence type="ECO:0000313" key="12">
    <source>
        <dbReference type="Proteomes" id="UP000005408"/>
    </source>
</evidence>
<keyword evidence="3 8" id="KW-0812">Transmembrane</keyword>
<protein>
    <recommendedName>
        <fullName evidence="13">Polycystic kidney disease protein 1-like 2</fullName>
    </recommendedName>
</protein>
<dbReference type="GO" id="GO:0050982">
    <property type="term" value="P:detection of mechanical stimulus"/>
    <property type="evidence" value="ECO:0007669"/>
    <property type="project" value="TreeGrafter"/>
</dbReference>
<comment type="caution">
    <text evidence="7">Lacks conserved residue(s) required for the propagation of feature annotation.</text>
</comment>
<dbReference type="Gene3D" id="2.60.60.20">
    <property type="entry name" value="PLAT/LH2 domain"/>
    <property type="match status" value="1"/>
</dbReference>
<feature type="transmembrane region" description="Helical" evidence="8">
    <location>
        <begin position="2216"/>
        <end position="2236"/>
    </location>
</feature>
<proteinExistence type="inferred from homology"/>
<reference evidence="11" key="1">
    <citation type="submission" date="2022-08" db="UniProtKB">
        <authorList>
            <consortium name="EnsemblMetazoa"/>
        </authorList>
    </citation>
    <scope>IDENTIFICATION</scope>
    <source>
        <strain evidence="11">05x7-T-G4-1.051#20</strain>
    </source>
</reference>
<dbReference type="SMART" id="SM00308">
    <property type="entry name" value="LH2"/>
    <property type="match status" value="1"/>
</dbReference>
<dbReference type="FunFam" id="2.60.60.20:FF:000022">
    <property type="entry name" value="Uncharacterized protein"/>
    <property type="match status" value="1"/>
</dbReference>
<dbReference type="Pfam" id="PF01477">
    <property type="entry name" value="PLAT"/>
    <property type="match status" value="1"/>
</dbReference>
<dbReference type="Pfam" id="PF00801">
    <property type="entry name" value="PKD"/>
    <property type="match status" value="1"/>
</dbReference>
<dbReference type="CDD" id="cd00146">
    <property type="entry name" value="PKD"/>
    <property type="match status" value="1"/>
</dbReference>
<feature type="transmembrane region" description="Helical" evidence="8">
    <location>
        <begin position="2371"/>
        <end position="2392"/>
    </location>
</feature>